<organism evidence="1 2">
    <name type="scientific">Rhizopogon vesiculosus</name>
    <dbReference type="NCBI Taxonomy" id="180088"/>
    <lineage>
        <taxon>Eukaryota</taxon>
        <taxon>Fungi</taxon>
        <taxon>Dikarya</taxon>
        <taxon>Basidiomycota</taxon>
        <taxon>Agaricomycotina</taxon>
        <taxon>Agaricomycetes</taxon>
        <taxon>Agaricomycetidae</taxon>
        <taxon>Boletales</taxon>
        <taxon>Suillineae</taxon>
        <taxon>Rhizopogonaceae</taxon>
        <taxon>Rhizopogon</taxon>
    </lineage>
</organism>
<dbReference type="SUPFAM" id="SSF56112">
    <property type="entry name" value="Protein kinase-like (PK-like)"/>
    <property type="match status" value="1"/>
</dbReference>
<dbReference type="InterPro" id="IPR011009">
    <property type="entry name" value="Kinase-like_dom_sf"/>
</dbReference>
<dbReference type="AlphaFoldDB" id="A0A1J8PX32"/>
<sequence length="137" mass="15853">MRNPISHKSLYHRQKSNATAQPTRVVNFKKDPTIILAKEVEKISKYPSGAGGLGDVWMCSWRQKSWVYFESQKSWKRTAAVKSIRIPQADDIEKIGKRIRREAHVWIDLDHDSILKFLGIIEDFGLLPALIFPRSKH</sequence>
<reference evidence="1 2" key="1">
    <citation type="submission" date="2016-03" db="EMBL/GenBank/DDBJ databases">
        <title>Comparative genomics of the ectomycorrhizal sister species Rhizopogon vinicolor and Rhizopogon vesiculosus (Basidiomycota: Boletales) reveals a divergence of the mating type B locus.</title>
        <authorList>
            <person name="Mujic A.B."/>
            <person name="Kuo A."/>
            <person name="Tritt A."/>
            <person name="Lipzen A."/>
            <person name="Chen C."/>
            <person name="Johnson J."/>
            <person name="Sharma A."/>
            <person name="Barry K."/>
            <person name="Grigoriev I.V."/>
            <person name="Spatafora J.W."/>
        </authorList>
    </citation>
    <scope>NUCLEOTIDE SEQUENCE [LARGE SCALE GENOMIC DNA]</scope>
    <source>
        <strain evidence="1 2">AM-OR11-056</strain>
    </source>
</reference>
<keyword evidence="2" id="KW-1185">Reference proteome</keyword>
<name>A0A1J8PX32_9AGAM</name>
<evidence type="ECO:0000313" key="2">
    <source>
        <dbReference type="Proteomes" id="UP000183567"/>
    </source>
</evidence>
<dbReference type="EMBL" id="LVVM01004718">
    <property type="protein sequence ID" value="OJA12291.1"/>
    <property type="molecule type" value="Genomic_DNA"/>
</dbReference>
<accession>A0A1J8PX32</accession>
<evidence type="ECO:0000313" key="1">
    <source>
        <dbReference type="EMBL" id="OJA12291.1"/>
    </source>
</evidence>
<dbReference type="OrthoDB" id="1924919at2759"/>
<proteinExistence type="predicted"/>
<dbReference type="Gene3D" id="3.30.200.20">
    <property type="entry name" value="Phosphorylase Kinase, domain 1"/>
    <property type="match status" value="1"/>
</dbReference>
<dbReference type="Proteomes" id="UP000183567">
    <property type="component" value="Unassembled WGS sequence"/>
</dbReference>
<gene>
    <name evidence="1" type="ORF">AZE42_09948</name>
</gene>
<comment type="caution">
    <text evidence="1">The sequence shown here is derived from an EMBL/GenBank/DDBJ whole genome shotgun (WGS) entry which is preliminary data.</text>
</comment>
<protein>
    <recommendedName>
        <fullName evidence="3">Protein kinase domain-containing protein</fullName>
    </recommendedName>
</protein>
<evidence type="ECO:0008006" key="3">
    <source>
        <dbReference type="Google" id="ProtNLM"/>
    </source>
</evidence>